<keyword evidence="1" id="KW-0433">Leucine-rich repeat</keyword>
<evidence type="ECO:0000256" key="3">
    <source>
        <dbReference type="ARBA" id="ARBA00022737"/>
    </source>
</evidence>
<dbReference type="GO" id="GO:0016020">
    <property type="term" value="C:membrane"/>
    <property type="evidence" value="ECO:0007669"/>
    <property type="project" value="TreeGrafter"/>
</dbReference>
<organism evidence="4 5">
    <name type="scientific">Daphnia magna</name>
    <dbReference type="NCBI Taxonomy" id="35525"/>
    <lineage>
        <taxon>Eukaryota</taxon>
        <taxon>Metazoa</taxon>
        <taxon>Ecdysozoa</taxon>
        <taxon>Arthropoda</taxon>
        <taxon>Crustacea</taxon>
        <taxon>Branchiopoda</taxon>
        <taxon>Diplostraca</taxon>
        <taxon>Cladocera</taxon>
        <taxon>Anomopoda</taxon>
        <taxon>Daphniidae</taxon>
        <taxon>Daphnia</taxon>
    </lineage>
</organism>
<dbReference type="InterPro" id="IPR052286">
    <property type="entry name" value="Wnt_signaling_inhibitor"/>
</dbReference>
<evidence type="ECO:0000256" key="2">
    <source>
        <dbReference type="ARBA" id="ARBA00022729"/>
    </source>
</evidence>
<dbReference type="OrthoDB" id="6343752at2759"/>
<accession>A0A0P5TMB8</accession>
<evidence type="ECO:0000313" key="4">
    <source>
        <dbReference type="EMBL" id="KZS09145.1"/>
    </source>
</evidence>
<evidence type="ECO:0000256" key="1">
    <source>
        <dbReference type="ARBA" id="ARBA00022614"/>
    </source>
</evidence>
<comment type="caution">
    <text evidence="4">The sequence shown here is derived from an EMBL/GenBank/DDBJ whole genome shotgun (WGS) entry which is preliminary data.</text>
</comment>
<evidence type="ECO:0000313" key="5">
    <source>
        <dbReference type="Proteomes" id="UP000076858"/>
    </source>
</evidence>
<proteinExistence type="predicted"/>
<gene>
    <name evidence="4" type="ORF">APZ42_026702</name>
</gene>
<dbReference type="PANTHER" id="PTHR24364:SF18">
    <property type="entry name" value="LP06937P"/>
    <property type="match status" value="1"/>
</dbReference>
<dbReference type="SUPFAM" id="SSF52058">
    <property type="entry name" value="L domain-like"/>
    <property type="match status" value="1"/>
</dbReference>
<keyword evidence="2" id="KW-0732">Signal</keyword>
<dbReference type="Gene3D" id="3.80.10.10">
    <property type="entry name" value="Ribonuclease Inhibitor"/>
    <property type="match status" value="2"/>
</dbReference>
<protein>
    <submittedName>
        <fullName evidence="4">Uncharacterized protein</fullName>
    </submittedName>
</protein>
<keyword evidence="3" id="KW-0677">Repeat</keyword>
<dbReference type="Proteomes" id="UP000076858">
    <property type="component" value="Unassembled WGS sequence"/>
</dbReference>
<dbReference type="EMBL" id="LRGB01002106">
    <property type="protein sequence ID" value="KZS09145.1"/>
    <property type="molecule type" value="Genomic_DNA"/>
</dbReference>
<keyword evidence="5" id="KW-1185">Reference proteome</keyword>
<dbReference type="PANTHER" id="PTHR24364">
    <property type="entry name" value="LP06937P"/>
    <property type="match status" value="1"/>
</dbReference>
<dbReference type="STRING" id="35525.A0A0P5TMB8"/>
<dbReference type="AlphaFoldDB" id="A0A0P5TMB8"/>
<reference evidence="4 5" key="1">
    <citation type="submission" date="2016-03" db="EMBL/GenBank/DDBJ databases">
        <title>EvidentialGene: Evidence-directed Construction of Genes on Genomes.</title>
        <authorList>
            <person name="Gilbert D.G."/>
            <person name="Choi J.-H."/>
            <person name="Mockaitis K."/>
            <person name="Colbourne J."/>
            <person name="Pfrender M."/>
        </authorList>
    </citation>
    <scope>NUCLEOTIDE SEQUENCE [LARGE SCALE GENOMIC DNA]</scope>
    <source>
        <strain evidence="4 5">Xinb3</strain>
        <tissue evidence="4">Complete organism</tissue>
    </source>
</reference>
<sequence length="379" mass="40827">MEACNTWIAIVFILVVGTVPSIKAECEDYSPCTCGQNAEGNLYINCIDVLPTDIQAAFSRTTALDIYSLVLILPASGGDIPADLLSGKRALLIDFIGPSKDSFQLIMDPGALRSSSSYTMQLVISKCNLIQLDFSFLRGFSRLEELRLDYVSNIKPIENLPPLTNLVGLAIDNSQGFEALTGFPAVAFSQLNHLYLYNDELNDLATGIILDAFVSSASANTLEVLTLSKNMITQVPQQVTALPSILNFALSNNNITLITTGALSLAAPSKVYLNNISLDAIEADAFQGDYSYAEIDLTNNNLVSFDLLVFKPILTQMAGIANSTGTINLANNPFSCDCGLAWLIRDNPNLLKATNGATCANTTRFEDLNPGGYLECGVF</sequence>
<dbReference type="InterPro" id="IPR032675">
    <property type="entry name" value="LRR_dom_sf"/>
</dbReference>
<name>A0A0P5TMB8_9CRUS</name>